<comment type="caution">
    <text evidence="9">The sequence shown here is derived from an EMBL/GenBank/DDBJ whole genome shotgun (WGS) entry which is preliminary data.</text>
</comment>
<evidence type="ECO:0000256" key="5">
    <source>
        <dbReference type="PROSITE-ProRule" id="PRU00043"/>
    </source>
</evidence>
<evidence type="ECO:0000256" key="7">
    <source>
        <dbReference type="SAM" id="Phobius"/>
    </source>
</evidence>
<protein>
    <recommendedName>
        <fullName evidence="8">Cadherin domain-containing protein</fullName>
    </recommendedName>
</protein>
<feature type="region of interest" description="Disordered" evidence="6">
    <location>
        <begin position="868"/>
        <end position="921"/>
    </location>
</feature>
<dbReference type="Gene3D" id="2.60.40.60">
    <property type="entry name" value="Cadherins"/>
    <property type="match status" value="3"/>
</dbReference>
<evidence type="ECO:0000256" key="2">
    <source>
        <dbReference type="ARBA" id="ARBA00022692"/>
    </source>
</evidence>
<evidence type="ECO:0000256" key="3">
    <source>
        <dbReference type="ARBA" id="ARBA00022989"/>
    </source>
</evidence>
<keyword evidence="10" id="KW-1185">Reference proteome</keyword>
<dbReference type="PANTHER" id="PTHR24026:SF126">
    <property type="entry name" value="PROTOCADHERIN FAT 4"/>
    <property type="match status" value="1"/>
</dbReference>
<dbReference type="PRINTS" id="PR00205">
    <property type="entry name" value="CADHERIN"/>
</dbReference>
<sequence>MRITVPCKYTPKTETIITVTLICRKGNQIVLGETFFVQVINVNDNAPIFKEASYSFPILESLQVSSTIGFPIQAEDADGDTLYYELIAEDRDTADYFRLSSVTYPLLAVNKPLDYDLHPHIRLNLTARDTEFPGVNPSFTATTSIIIDIIDADDKPPFFQPCRIIGKKVCISDGYTTSVNRSEAITQPLDMIPGPLYAIDGDYGINDPISYTIISGNGNNIFDIGVANGNITMNKPVETLGTILLQIMAYQTNDELKYSTTTVQIEVKERNNFPPRFQKSNYAGTIPSNMEIRSFVRDSSDQTKQLHVFAIDEDFPDGFNPAVTYKIENSNEFMILRDGYILTNTVFTSPRTIVFVVNATDSASSESTTTTVTIEITNALPTTTTTGTNTRTTTSTTPGTGTITTKTPFTGTTESTTPGTGTTTTTTPNTRTTTSTTPGTGTTTTTTPSTGTTTSTTPGTGTTTTTTPNTRTTTSTTPGTGTTTTITPSTRTTTSTTPGTGTTTTTTPSTGTTTSTTSGTRTTTTTTPSTGTTTSITPGTGTTTTTTPSTGTTTSTTPGTGTTTTTTPSTGTTTSTTPVTGTTTTTTPNTITTTSTTPGTGTTTTTTPSTGTTTSTTPGTGTTTTPNSRTTTSTTPGTGTTTTTTPSTGTATSTTPGTGTTTTTTPNTRTTISTTPGTGTTTTTIPNTQTTKRTITGTGITKLPATTGKSTGTRTFTTGNGITAASRPVSTTKNTTPGGNDGVKQDKNYTTTDMAILGATLGVVLAACLVGLAFLIYKQYGNTIQSKLRRVPGNNSGGSPDRTEQLINEEEYAVSTVLTTSAPTEGPPSDEADGESDSEDKKVKSILTKDLKEDGGYKSVWFREDAAPEVMVIEGVEHGEANDDYTEEEEEQEDNDDEDDEDELNPTFSTPNNDSNNLSIL</sequence>
<evidence type="ECO:0000313" key="9">
    <source>
        <dbReference type="EMBL" id="CAJ0943628.1"/>
    </source>
</evidence>
<reference evidence="9" key="1">
    <citation type="submission" date="2023-07" db="EMBL/GenBank/DDBJ databases">
        <authorList>
            <person name="Stuckert A."/>
        </authorList>
    </citation>
    <scope>NUCLEOTIDE SEQUENCE</scope>
</reference>
<feature type="compositionally biased region" description="Low complexity" evidence="6">
    <location>
        <begin position="700"/>
        <end position="723"/>
    </location>
</feature>
<evidence type="ECO:0000313" key="10">
    <source>
        <dbReference type="Proteomes" id="UP001176940"/>
    </source>
</evidence>
<feature type="compositionally biased region" description="Polar residues" evidence="6">
    <location>
        <begin position="906"/>
        <end position="921"/>
    </location>
</feature>
<comment type="subcellular location">
    <subcellularLocation>
        <location evidence="1">Membrane</location>
    </subcellularLocation>
</comment>
<dbReference type="PANTHER" id="PTHR24026">
    <property type="entry name" value="FAT ATYPICAL CADHERIN-RELATED"/>
    <property type="match status" value="1"/>
</dbReference>
<dbReference type="InterPro" id="IPR005468">
    <property type="entry name" value="Avidin/str"/>
</dbReference>
<feature type="compositionally biased region" description="Acidic residues" evidence="6">
    <location>
        <begin position="882"/>
        <end position="904"/>
    </location>
</feature>
<evidence type="ECO:0000256" key="6">
    <source>
        <dbReference type="SAM" id="MobiDB-lite"/>
    </source>
</evidence>
<keyword evidence="3 7" id="KW-1133">Transmembrane helix</keyword>
<feature type="compositionally biased region" description="Polar residues" evidence="6">
    <location>
        <begin position="728"/>
        <end position="738"/>
    </location>
</feature>
<gene>
    <name evidence="9" type="ORF">RIMI_LOCUS10067957</name>
</gene>
<feature type="domain" description="Cadherin" evidence="8">
    <location>
        <begin position="171"/>
        <end position="277"/>
    </location>
</feature>
<feature type="domain" description="Cadherin" evidence="8">
    <location>
        <begin position="278"/>
        <end position="400"/>
    </location>
</feature>
<name>A0ABN9LJL6_9NEOB</name>
<feature type="region of interest" description="Disordered" evidence="6">
    <location>
        <begin position="382"/>
        <end position="687"/>
    </location>
</feature>
<feature type="transmembrane region" description="Helical" evidence="7">
    <location>
        <begin position="754"/>
        <end position="777"/>
    </location>
</feature>
<keyword evidence="5" id="KW-0106">Calcium</keyword>
<dbReference type="InterPro" id="IPR002126">
    <property type="entry name" value="Cadherin-like_dom"/>
</dbReference>
<dbReference type="SUPFAM" id="SSF49313">
    <property type="entry name" value="Cadherin-like"/>
    <property type="match status" value="3"/>
</dbReference>
<dbReference type="EMBL" id="CAUEEQ010021472">
    <property type="protein sequence ID" value="CAJ0943628.1"/>
    <property type="molecule type" value="Genomic_DNA"/>
</dbReference>
<organism evidence="9 10">
    <name type="scientific">Ranitomeya imitator</name>
    <name type="common">mimic poison frog</name>
    <dbReference type="NCBI Taxonomy" id="111125"/>
    <lineage>
        <taxon>Eukaryota</taxon>
        <taxon>Metazoa</taxon>
        <taxon>Chordata</taxon>
        <taxon>Craniata</taxon>
        <taxon>Vertebrata</taxon>
        <taxon>Euteleostomi</taxon>
        <taxon>Amphibia</taxon>
        <taxon>Batrachia</taxon>
        <taxon>Anura</taxon>
        <taxon>Neobatrachia</taxon>
        <taxon>Hyloidea</taxon>
        <taxon>Dendrobatidae</taxon>
        <taxon>Dendrobatinae</taxon>
        <taxon>Ranitomeya</taxon>
    </lineage>
</organism>
<evidence type="ECO:0000259" key="8">
    <source>
        <dbReference type="PROSITE" id="PS50268"/>
    </source>
</evidence>
<dbReference type="InterPro" id="IPR015919">
    <property type="entry name" value="Cadherin-like_sf"/>
</dbReference>
<feature type="domain" description="Cadherin" evidence="8">
    <location>
        <begin position="50"/>
        <end position="159"/>
    </location>
</feature>
<feature type="region of interest" description="Disordered" evidence="6">
    <location>
        <begin position="819"/>
        <end position="842"/>
    </location>
</feature>
<proteinExistence type="predicted"/>
<keyword evidence="4 7" id="KW-0472">Membrane</keyword>
<dbReference type="PROSITE" id="PS50268">
    <property type="entry name" value="CADHERIN_2"/>
    <property type="match status" value="3"/>
</dbReference>
<evidence type="ECO:0000256" key="1">
    <source>
        <dbReference type="ARBA" id="ARBA00004370"/>
    </source>
</evidence>
<dbReference type="PROSITE" id="PS51326">
    <property type="entry name" value="AVIDIN_2"/>
    <property type="match status" value="1"/>
</dbReference>
<accession>A0ABN9LJL6</accession>
<keyword evidence="2 7" id="KW-0812">Transmembrane</keyword>
<dbReference type="Proteomes" id="UP001176940">
    <property type="component" value="Unassembled WGS sequence"/>
</dbReference>
<feature type="region of interest" description="Disordered" evidence="6">
    <location>
        <begin position="700"/>
        <end position="745"/>
    </location>
</feature>
<feature type="compositionally biased region" description="Acidic residues" evidence="6">
    <location>
        <begin position="828"/>
        <end position="838"/>
    </location>
</feature>
<dbReference type="CDD" id="cd11304">
    <property type="entry name" value="Cadherin_repeat"/>
    <property type="match status" value="2"/>
</dbReference>
<evidence type="ECO:0000256" key="4">
    <source>
        <dbReference type="ARBA" id="ARBA00023136"/>
    </source>
</evidence>
<dbReference type="SMART" id="SM00112">
    <property type="entry name" value="CA"/>
    <property type="match status" value="3"/>
</dbReference>